<proteinExistence type="predicted"/>
<evidence type="ECO:0000313" key="2">
    <source>
        <dbReference type="Proteomes" id="UP000006729"/>
    </source>
</evidence>
<dbReference type="EMBL" id="CM009291">
    <property type="protein sequence ID" value="KAI9399691.1"/>
    <property type="molecule type" value="Genomic_DNA"/>
</dbReference>
<evidence type="ECO:0000313" key="1">
    <source>
        <dbReference type="EMBL" id="KAI9399691.1"/>
    </source>
</evidence>
<gene>
    <name evidence="1" type="ORF">POPTR_002G133632v4</name>
</gene>
<protein>
    <submittedName>
        <fullName evidence="1">Uncharacterized protein</fullName>
    </submittedName>
</protein>
<keyword evidence="2" id="KW-1185">Reference proteome</keyword>
<comment type="caution">
    <text evidence="1">The sequence shown here is derived from an EMBL/GenBank/DDBJ whole genome shotgun (WGS) entry which is preliminary data.</text>
</comment>
<reference evidence="1 2" key="1">
    <citation type="journal article" date="2006" name="Science">
        <title>The genome of black cottonwood, Populus trichocarpa (Torr. &amp; Gray).</title>
        <authorList>
            <person name="Tuskan G.A."/>
            <person name="Difazio S."/>
            <person name="Jansson S."/>
            <person name="Bohlmann J."/>
            <person name="Grigoriev I."/>
            <person name="Hellsten U."/>
            <person name="Putnam N."/>
            <person name="Ralph S."/>
            <person name="Rombauts S."/>
            <person name="Salamov A."/>
            <person name="Schein J."/>
            <person name="Sterck L."/>
            <person name="Aerts A."/>
            <person name="Bhalerao R.R."/>
            <person name="Bhalerao R.P."/>
            <person name="Blaudez D."/>
            <person name="Boerjan W."/>
            <person name="Brun A."/>
            <person name="Brunner A."/>
            <person name="Busov V."/>
            <person name="Campbell M."/>
            <person name="Carlson J."/>
            <person name="Chalot M."/>
            <person name="Chapman J."/>
            <person name="Chen G.L."/>
            <person name="Cooper D."/>
            <person name="Coutinho P.M."/>
            <person name="Couturier J."/>
            <person name="Covert S."/>
            <person name="Cronk Q."/>
            <person name="Cunningham R."/>
            <person name="Davis J."/>
            <person name="Degroeve S."/>
            <person name="Dejardin A."/>
            <person name="Depamphilis C."/>
            <person name="Detter J."/>
            <person name="Dirks B."/>
            <person name="Dubchak I."/>
            <person name="Duplessis S."/>
            <person name="Ehlting J."/>
            <person name="Ellis B."/>
            <person name="Gendler K."/>
            <person name="Goodstein D."/>
            <person name="Gribskov M."/>
            <person name="Grimwood J."/>
            <person name="Groover A."/>
            <person name="Gunter L."/>
            <person name="Hamberger B."/>
            <person name="Heinze B."/>
            <person name="Helariutta Y."/>
            <person name="Henrissat B."/>
            <person name="Holligan D."/>
            <person name="Holt R."/>
            <person name="Huang W."/>
            <person name="Islam-Faridi N."/>
            <person name="Jones S."/>
            <person name="Jones-Rhoades M."/>
            <person name="Jorgensen R."/>
            <person name="Joshi C."/>
            <person name="Kangasjarvi J."/>
            <person name="Karlsson J."/>
            <person name="Kelleher C."/>
            <person name="Kirkpatrick R."/>
            <person name="Kirst M."/>
            <person name="Kohler A."/>
            <person name="Kalluri U."/>
            <person name="Larimer F."/>
            <person name="Leebens-Mack J."/>
            <person name="Leple J.C."/>
            <person name="Locascio P."/>
            <person name="Lou Y."/>
            <person name="Lucas S."/>
            <person name="Martin F."/>
            <person name="Montanini B."/>
            <person name="Napoli C."/>
            <person name="Nelson D.R."/>
            <person name="Nelson C."/>
            <person name="Nieminen K."/>
            <person name="Nilsson O."/>
            <person name="Pereda V."/>
            <person name="Peter G."/>
            <person name="Philippe R."/>
            <person name="Pilate G."/>
            <person name="Poliakov A."/>
            <person name="Razumovskaya J."/>
            <person name="Richardson P."/>
            <person name="Rinaldi C."/>
            <person name="Ritland K."/>
            <person name="Rouze P."/>
            <person name="Ryaboy D."/>
            <person name="Schmutz J."/>
            <person name="Schrader J."/>
            <person name="Segerman B."/>
            <person name="Shin H."/>
            <person name="Siddiqui A."/>
            <person name="Sterky F."/>
            <person name="Terry A."/>
            <person name="Tsai C.J."/>
            <person name="Uberbacher E."/>
            <person name="Unneberg P."/>
            <person name="Vahala J."/>
            <person name="Wall K."/>
            <person name="Wessler S."/>
            <person name="Yang G."/>
            <person name="Yin T."/>
            <person name="Douglas C."/>
            <person name="Marra M."/>
            <person name="Sandberg G."/>
            <person name="Van de Peer Y."/>
            <person name="Rokhsar D."/>
        </authorList>
    </citation>
    <scope>NUCLEOTIDE SEQUENCE [LARGE SCALE GENOMIC DNA]</scope>
    <source>
        <strain evidence="2">cv. Nisqually</strain>
    </source>
</reference>
<name>A0ACC0TDT3_POPTR</name>
<accession>A0ACC0TDT3</accession>
<dbReference type="Proteomes" id="UP000006729">
    <property type="component" value="Chromosome 2"/>
</dbReference>
<sequence>MTRVHMQCFVLQSISLLLCYLQVCHPNIDLEGNVCLNILGEDWKPILLLYMILTPHLSSLFIPSSLSLFHVRS</sequence>
<organism evidence="1 2">
    <name type="scientific">Populus trichocarpa</name>
    <name type="common">Western balsam poplar</name>
    <name type="synonym">Populus balsamifera subsp. trichocarpa</name>
    <dbReference type="NCBI Taxonomy" id="3694"/>
    <lineage>
        <taxon>Eukaryota</taxon>
        <taxon>Viridiplantae</taxon>
        <taxon>Streptophyta</taxon>
        <taxon>Embryophyta</taxon>
        <taxon>Tracheophyta</taxon>
        <taxon>Spermatophyta</taxon>
        <taxon>Magnoliopsida</taxon>
        <taxon>eudicotyledons</taxon>
        <taxon>Gunneridae</taxon>
        <taxon>Pentapetalae</taxon>
        <taxon>rosids</taxon>
        <taxon>fabids</taxon>
        <taxon>Malpighiales</taxon>
        <taxon>Salicaceae</taxon>
        <taxon>Saliceae</taxon>
        <taxon>Populus</taxon>
    </lineage>
</organism>